<dbReference type="Gene3D" id="1.20.1510.10">
    <property type="entry name" value="Cation efflux protein transmembrane domain"/>
    <property type="match status" value="1"/>
</dbReference>
<dbReference type="OrthoDB" id="9799649at2"/>
<feature type="transmembrane region" description="Helical" evidence="5">
    <location>
        <begin position="86"/>
        <end position="103"/>
    </location>
</feature>
<name>A0A1Y0I6D4_9GAMM</name>
<dbReference type="InterPro" id="IPR027469">
    <property type="entry name" value="Cation_efflux_TMD_sf"/>
</dbReference>
<organism evidence="7 8">
    <name type="scientific">Oleiphilus messinensis</name>
    <dbReference type="NCBI Taxonomy" id="141451"/>
    <lineage>
        <taxon>Bacteria</taxon>
        <taxon>Pseudomonadati</taxon>
        <taxon>Pseudomonadota</taxon>
        <taxon>Gammaproteobacteria</taxon>
        <taxon>Oceanospirillales</taxon>
        <taxon>Oleiphilaceae</taxon>
        <taxon>Oleiphilus</taxon>
    </lineage>
</organism>
<evidence type="ECO:0000256" key="2">
    <source>
        <dbReference type="ARBA" id="ARBA00022692"/>
    </source>
</evidence>
<feature type="transmembrane region" description="Helical" evidence="5">
    <location>
        <begin position="109"/>
        <end position="131"/>
    </location>
</feature>
<feature type="domain" description="Cation efflux protein transmembrane" evidence="6">
    <location>
        <begin position="21"/>
        <end position="197"/>
    </location>
</feature>
<reference evidence="7 8" key="1">
    <citation type="submission" date="2017-05" db="EMBL/GenBank/DDBJ databases">
        <title>Genomic insights into alkan degradation activity of Oleiphilus messinensis.</title>
        <authorList>
            <person name="Kozyavkin S.A."/>
            <person name="Slesarev A.I."/>
            <person name="Golyshin P.N."/>
            <person name="Korzhenkov A."/>
            <person name="Golyshina O.N."/>
            <person name="Toshchakov S.V."/>
        </authorList>
    </citation>
    <scope>NUCLEOTIDE SEQUENCE [LARGE SCALE GENOMIC DNA]</scope>
    <source>
        <strain evidence="7 8">ME102</strain>
    </source>
</reference>
<keyword evidence="4 5" id="KW-0472">Membrane</keyword>
<evidence type="ECO:0000313" key="8">
    <source>
        <dbReference type="Proteomes" id="UP000196027"/>
    </source>
</evidence>
<dbReference type="EMBL" id="CP021425">
    <property type="protein sequence ID" value="ARU55759.1"/>
    <property type="molecule type" value="Genomic_DNA"/>
</dbReference>
<feature type="transmembrane region" description="Helical" evidence="5">
    <location>
        <begin position="151"/>
        <end position="168"/>
    </location>
</feature>
<evidence type="ECO:0000256" key="4">
    <source>
        <dbReference type="ARBA" id="ARBA00023136"/>
    </source>
</evidence>
<comment type="subcellular location">
    <subcellularLocation>
        <location evidence="1">Membrane</location>
        <topology evidence="1">Multi-pass membrane protein</topology>
    </subcellularLocation>
</comment>
<dbReference type="Proteomes" id="UP000196027">
    <property type="component" value="Chromosome"/>
</dbReference>
<evidence type="ECO:0000256" key="5">
    <source>
        <dbReference type="SAM" id="Phobius"/>
    </source>
</evidence>
<proteinExistence type="predicted"/>
<evidence type="ECO:0000256" key="3">
    <source>
        <dbReference type="ARBA" id="ARBA00022989"/>
    </source>
</evidence>
<protein>
    <submittedName>
        <fullName evidence="7">Co/Zn/Cd efflux system component</fullName>
    </submittedName>
</protein>
<evidence type="ECO:0000256" key="1">
    <source>
        <dbReference type="ARBA" id="ARBA00004141"/>
    </source>
</evidence>
<dbReference type="SUPFAM" id="SSF161111">
    <property type="entry name" value="Cation efflux protein transmembrane domain-like"/>
    <property type="match status" value="1"/>
</dbReference>
<dbReference type="GO" id="GO:0016020">
    <property type="term" value="C:membrane"/>
    <property type="evidence" value="ECO:0007669"/>
    <property type="project" value="UniProtKB-SubCell"/>
</dbReference>
<accession>A0A1Y0I6D4</accession>
<evidence type="ECO:0000313" key="7">
    <source>
        <dbReference type="EMBL" id="ARU55759.1"/>
    </source>
</evidence>
<keyword evidence="2 5" id="KW-0812">Transmembrane</keyword>
<sequence length="208" mass="22466">MSNHCCSALPPAQDKRFKRVLWFALWVNGLMFCIELFAGFQANSASLLADAVDFFSDTVNYAISLAVVGSSLLARSSAALFKGITMALYGFGILGKVAYSAWVGHTPEAMTMGTIGLLALIANVVVAYFLFRYREGDANQRSIWLCSRNDAIGNIAVIAAALGVFGTQQGWPDLLVALIMASLGISAAYSVIRQSRQERKKALQEQLA</sequence>
<feature type="transmembrane region" description="Helical" evidence="5">
    <location>
        <begin position="58"/>
        <end position="74"/>
    </location>
</feature>
<dbReference type="GO" id="GO:0008324">
    <property type="term" value="F:monoatomic cation transmembrane transporter activity"/>
    <property type="evidence" value="ECO:0007669"/>
    <property type="project" value="InterPro"/>
</dbReference>
<dbReference type="GO" id="GO:0006829">
    <property type="term" value="P:zinc ion transport"/>
    <property type="evidence" value="ECO:0007669"/>
    <property type="project" value="UniProtKB-KW"/>
</dbReference>
<feature type="transmembrane region" description="Helical" evidence="5">
    <location>
        <begin position="20"/>
        <end position="38"/>
    </location>
</feature>
<dbReference type="InterPro" id="IPR058533">
    <property type="entry name" value="Cation_efflux_TM"/>
</dbReference>
<evidence type="ECO:0000259" key="6">
    <source>
        <dbReference type="Pfam" id="PF01545"/>
    </source>
</evidence>
<dbReference type="KEGG" id="ome:OLMES_1684"/>
<keyword evidence="8" id="KW-1185">Reference proteome</keyword>
<dbReference type="RefSeq" id="WP_087460828.1">
    <property type="nucleotide sequence ID" value="NZ_CP021425.1"/>
</dbReference>
<keyword evidence="3 5" id="KW-1133">Transmembrane helix</keyword>
<feature type="transmembrane region" description="Helical" evidence="5">
    <location>
        <begin position="174"/>
        <end position="192"/>
    </location>
</feature>
<dbReference type="Pfam" id="PF01545">
    <property type="entry name" value="Cation_efflux"/>
    <property type="match status" value="1"/>
</dbReference>
<gene>
    <name evidence="7" type="ORF">OLMES_1684</name>
</gene>
<dbReference type="AlphaFoldDB" id="A0A1Y0I6D4"/>